<dbReference type="Proteomes" id="UP001370490">
    <property type="component" value="Unassembled WGS sequence"/>
</dbReference>
<dbReference type="EMBL" id="JBAMMX010000016">
    <property type="protein sequence ID" value="KAK6924766.1"/>
    <property type="molecule type" value="Genomic_DNA"/>
</dbReference>
<dbReference type="Pfam" id="PF00067">
    <property type="entry name" value="p450"/>
    <property type="match status" value="1"/>
</dbReference>
<evidence type="ECO:0000256" key="5">
    <source>
        <dbReference type="ARBA" id="ARBA00023002"/>
    </source>
</evidence>
<organism evidence="7 8">
    <name type="scientific">Dillenia turbinata</name>
    <dbReference type="NCBI Taxonomy" id="194707"/>
    <lineage>
        <taxon>Eukaryota</taxon>
        <taxon>Viridiplantae</taxon>
        <taxon>Streptophyta</taxon>
        <taxon>Embryophyta</taxon>
        <taxon>Tracheophyta</taxon>
        <taxon>Spermatophyta</taxon>
        <taxon>Magnoliopsida</taxon>
        <taxon>eudicotyledons</taxon>
        <taxon>Gunneridae</taxon>
        <taxon>Pentapetalae</taxon>
        <taxon>Dilleniales</taxon>
        <taxon>Dilleniaceae</taxon>
        <taxon>Dillenia</taxon>
    </lineage>
</organism>
<proteinExistence type="inferred from homology"/>
<keyword evidence="5" id="KW-0560">Oxidoreductase</keyword>
<dbReference type="Gene3D" id="1.10.630.10">
    <property type="entry name" value="Cytochrome P450"/>
    <property type="match status" value="1"/>
</dbReference>
<evidence type="ECO:0000256" key="4">
    <source>
        <dbReference type="ARBA" id="ARBA00022989"/>
    </source>
</evidence>
<keyword evidence="4" id="KW-1133">Transmembrane helix</keyword>
<comment type="caution">
    <text evidence="7">The sequence shown here is derived from an EMBL/GenBank/DDBJ whole genome shotgun (WGS) entry which is preliminary data.</text>
</comment>
<dbReference type="PANTHER" id="PTHR47956:SF4">
    <property type="entry name" value="CYTOCHROME P450 71A21-RELATED"/>
    <property type="match status" value="1"/>
</dbReference>
<dbReference type="GO" id="GO:0004497">
    <property type="term" value="F:monooxygenase activity"/>
    <property type="evidence" value="ECO:0007669"/>
    <property type="project" value="InterPro"/>
</dbReference>
<comment type="subcellular location">
    <subcellularLocation>
        <location evidence="1">Membrane</location>
        <topology evidence="1">Single-pass membrane protein</topology>
    </subcellularLocation>
</comment>
<sequence length="74" mass="8825">MWDMFAAGTDTTYTVLEWAMTEILRHQEIMKKLQIETLKFHNTSYRAEDQTYSSRSATEKHYVTDGLLRDLIHR</sequence>
<dbReference type="AlphaFoldDB" id="A0AAN8Z4S0"/>
<evidence type="ECO:0000256" key="6">
    <source>
        <dbReference type="ARBA" id="ARBA00023136"/>
    </source>
</evidence>
<keyword evidence="8" id="KW-1185">Reference proteome</keyword>
<reference evidence="7 8" key="1">
    <citation type="submission" date="2023-12" db="EMBL/GenBank/DDBJ databases">
        <title>A high-quality genome assembly for Dillenia turbinata (Dilleniales).</title>
        <authorList>
            <person name="Chanderbali A."/>
        </authorList>
    </citation>
    <scope>NUCLEOTIDE SEQUENCE [LARGE SCALE GENOMIC DNA]</scope>
    <source>
        <strain evidence="7">LSX21</strain>
        <tissue evidence="7">Leaf</tissue>
    </source>
</reference>
<protein>
    <submittedName>
        <fullName evidence="7">Cytochrome P450</fullName>
    </submittedName>
</protein>
<keyword evidence="6" id="KW-0472">Membrane</keyword>
<dbReference type="InterPro" id="IPR050193">
    <property type="entry name" value="Cytochrome_P450_71"/>
</dbReference>
<dbReference type="GO" id="GO:0005506">
    <property type="term" value="F:iron ion binding"/>
    <property type="evidence" value="ECO:0007669"/>
    <property type="project" value="InterPro"/>
</dbReference>
<dbReference type="GO" id="GO:0016020">
    <property type="term" value="C:membrane"/>
    <property type="evidence" value="ECO:0007669"/>
    <property type="project" value="UniProtKB-SubCell"/>
</dbReference>
<dbReference type="PANTHER" id="PTHR47956">
    <property type="entry name" value="CYTOCHROME P450 71B11-RELATED"/>
    <property type="match status" value="1"/>
</dbReference>
<dbReference type="InterPro" id="IPR001128">
    <property type="entry name" value="Cyt_P450"/>
</dbReference>
<evidence type="ECO:0000256" key="2">
    <source>
        <dbReference type="ARBA" id="ARBA00010617"/>
    </source>
</evidence>
<gene>
    <name evidence="7" type="ORF">RJ641_009092</name>
</gene>
<accession>A0AAN8Z4S0</accession>
<comment type="similarity">
    <text evidence="2">Belongs to the cytochrome P450 family.</text>
</comment>
<keyword evidence="3" id="KW-0812">Transmembrane</keyword>
<name>A0AAN8Z4S0_9MAGN</name>
<evidence type="ECO:0000256" key="3">
    <source>
        <dbReference type="ARBA" id="ARBA00022692"/>
    </source>
</evidence>
<dbReference type="GO" id="GO:0020037">
    <property type="term" value="F:heme binding"/>
    <property type="evidence" value="ECO:0007669"/>
    <property type="project" value="InterPro"/>
</dbReference>
<dbReference type="SUPFAM" id="SSF48264">
    <property type="entry name" value="Cytochrome P450"/>
    <property type="match status" value="1"/>
</dbReference>
<evidence type="ECO:0000313" key="8">
    <source>
        <dbReference type="Proteomes" id="UP001370490"/>
    </source>
</evidence>
<evidence type="ECO:0000256" key="1">
    <source>
        <dbReference type="ARBA" id="ARBA00004167"/>
    </source>
</evidence>
<evidence type="ECO:0000313" key="7">
    <source>
        <dbReference type="EMBL" id="KAK6924766.1"/>
    </source>
</evidence>
<dbReference type="GO" id="GO:0016705">
    <property type="term" value="F:oxidoreductase activity, acting on paired donors, with incorporation or reduction of molecular oxygen"/>
    <property type="evidence" value="ECO:0007669"/>
    <property type="project" value="InterPro"/>
</dbReference>
<dbReference type="InterPro" id="IPR036396">
    <property type="entry name" value="Cyt_P450_sf"/>
</dbReference>